<dbReference type="Pfam" id="PF21399">
    <property type="entry name" value="TERT_C"/>
    <property type="match status" value="1"/>
</dbReference>
<keyword evidence="4" id="KW-1185">Reference proteome</keyword>
<dbReference type="PANTHER" id="PTHR12066">
    <property type="entry name" value="TELOMERASE REVERSE TRANSCRIPTASE"/>
    <property type="match status" value="1"/>
</dbReference>
<keyword evidence="1" id="KW-0158">Chromosome</keyword>
<comment type="subcellular location">
    <subcellularLocation>
        <location evidence="1">Nucleus</location>
    </subcellularLocation>
    <subcellularLocation>
        <location evidence="1">Chromosome</location>
        <location evidence="1">Telomere</location>
    </subcellularLocation>
</comment>
<evidence type="ECO:0000313" key="4">
    <source>
        <dbReference type="Proteomes" id="UP001634394"/>
    </source>
</evidence>
<evidence type="ECO:0000256" key="1">
    <source>
        <dbReference type="RuleBase" id="RU365061"/>
    </source>
</evidence>
<reference evidence="3 4" key="1">
    <citation type="submission" date="2024-11" db="EMBL/GenBank/DDBJ databases">
        <title>Chromosome-level genome assembly of the freshwater bivalve Anodonta woodiana.</title>
        <authorList>
            <person name="Chen X."/>
        </authorList>
    </citation>
    <scope>NUCLEOTIDE SEQUENCE [LARGE SCALE GENOMIC DNA]</scope>
    <source>
        <strain evidence="3">MN2024</strain>
        <tissue evidence="3">Gills</tissue>
    </source>
</reference>
<comment type="caution">
    <text evidence="3">The sequence shown here is derived from an EMBL/GenBank/DDBJ whole genome shotgun (WGS) entry which is preliminary data.</text>
</comment>
<keyword evidence="1" id="KW-0779">Telomere</keyword>
<dbReference type="GO" id="GO:0046872">
    <property type="term" value="F:metal ion binding"/>
    <property type="evidence" value="ECO:0007669"/>
    <property type="project" value="UniProtKB-KW"/>
</dbReference>
<proteinExistence type="inferred from homology"/>
<keyword evidence="1" id="KW-0479">Metal-binding</keyword>
<accession>A0ABD3T556</accession>
<dbReference type="SUPFAM" id="SSF56672">
    <property type="entry name" value="DNA/RNA polymerases"/>
    <property type="match status" value="1"/>
</dbReference>
<dbReference type="PROSITE" id="PS50878">
    <property type="entry name" value="RT_POL"/>
    <property type="match status" value="1"/>
</dbReference>
<dbReference type="InterPro" id="IPR043502">
    <property type="entry name" value="DNA/RNA_pol_sf"/>
</dbReference>
<keyword evidence="1" id="KW-0695">RNA-directed DNA polymerase</keyword>
<comment type="function">
    <text evidence="1">Telomerase is a ribonucleoprotein enzyme essential for the replication of chromosome termini in most eukaryotes. It elongates telomeres. It is a reverse transcriptase that adds simple sequence repeats to chromosome ends by copying a template sequence within the RNA component of the enzyme.</text>
</comment>
<dbReference type="PANTHER" id="PTHR12066:SF0">
    <property type="entry name" value="TELOMERASE REVERSE TRANSCRIPTASE"/>
    <property type="match status" value="1"/>
</dbReference>
<dbReference type="CDD" id="cd01648">
    <property type="entry name" value="TERT"/>
    <property type="match status" value="1"/>
</dbReference>
<dbReference type="GO" id="GO:0005634">
    <property type="term" value="C:nucleus"/>
    <property type="evidence" value="ECO:0007669"/>
    <property type="project" value="UniProtKB-SubCell"/>
</dbReference>
<name>A0ABD3T556_SINWO</name>
<dbReference type="AlphaFoldDB" id="A0ABD3T556"/>
<dbReference type="Proteomes" id="UP001634394">
    <property type="component" value="Unassembled WGS sequence"/>
</dbReference>
<dbReference type="InterPro" id="IPR049139">
    <property type="entry name" value="TERT_C"/>
</dbReference>
<protein>
    <recommendedName>
        <fullName evidence="1">Telomerase reverse transcriptase</fullName>
        <ecNumber evidence="1">2.7.7.49</ecNumber>
    </recommendedName>
    <alternativeName>
        <fullName evidence="1">Telomerase catalytic subunit</fullName>
    </alternativeName>
</protein>
<sequence>EEQPSIIGAAKFGTDDIYTAWQAFADRQKQNGSRKLYFVKTDISNCYDTILAKKLFNIIREILEQADVEEYIVRRYGSVYIAGSKLKRVFNASVCRLSEYNPDFIHFAREKAKKDGLHDAILVDKVFHKHETVESLLQLLSSHLFNNIIKVGGSFFLQTKGISQGSVLSTLLCSLFYGHMEGSHFTFAEDELIMRVVDDYLFVTPNQDSAKNFLDKMLEGIPEYNCFTNINKVLVNFPHTHQRLGTITMIDSEVSEWFPWCGIMFSMKTLEVRGDYSRYAGVSIRDTITFDLSNKPGKALRDKLLFSVRQKCHHIYMDISINSPENIVRNCYYLFMLSAFRFHACTRQLPWKQRPKDNPHYFFGVLMELARHVWVLCRHKKGMKSEFILRKSEILWLCLKAFHVKMERHHSEYREIIKIIKPTLSRLEKKQSIRLELMAVTDGGMPDEFEKILN</sequence>
<organism evidence="3 4">
    <name type="scientific">Sinanodonta woodiana</name>
    <name type="common">Chinese pond mussel</name>
    <name type="synonym">Anodonta woodiana</name>
    <dbReference type="NCBI Taxonomy" id="1069815"/>
    <lineage>
        <taxon>Eukaryota</taxon>
        <taxon>Metazoa</taxon>
        <taxon>Spiralia</taxon>
        <taxon>Lophotrochozoa</taxon>
        <taxon>Mollusca</taxon>
        <taxon>Bivalvia</taxon>
        <taxon>Autobranchia</taxon>
        <taxon>Heteroconchia</taxon>
        <taxon>Palaeoheterodonta</taxon>
        <taxon>Unionida</taxon>
        <taxon>Unionoidea</taxon>
        <taxon>Unionidae</taxon>
        <taxon>Unioninae</taxon>
        <taxon>Sinanodonta</taxon>
    </lineage>
</organism>
<dbReference type="InterPro" id="IPR000477">
    <property type="entry name" value="RT_dom"/>
</dbReference>
<dbReference type="GO" id="GO:0000781">
    <property type="term" value="C:chromosome, telomeric region"/>
    <property type="evidence" value="ECO:0007669"/>
    <property type="project" value="UniProtKB-SubCell"/>
</dbReference>
<comment type="similarity">
    <text evidence="1">Belongs to the reverse transcriptase family. Telomerase subfamily.</text>
</comment>
<dbReference type="EC" id="2.7.7.49" evidence="1"/>
<dbReference type="PRINTS" id="PR01365">
    <property type="entry name" value="TELOMERASERT"/>
</dbReference>
<evidence type="ECO:0000259" key="2">
    <source>
        <dbReference type="PROSITE" id="PS50878"/>
    </source>
</evidence>
<keyword evidence="1" id="KW-0808">Transferase</keyword>
<dbReference type="Gene3D" id="1.10.357.90">
    <property type="match status" value="1"/>
</dbReference>
<dbReference type="GO" id="GO:0003964">
    <property type="term" value="F:RNA-directed DNA polymerase activity"/>
    <property type="evidence" value="ECO:0007669"/>
    <property type="project" value="UniProtKB-KW"/>
</dbReference>
<dbReference type="Gene3D" id="3.30.70.2630">
    <property type="match status" value="1"/>
</dbReference>
<feature type="domain" description="Reverse transcriptase" evidence="2">
    <location>
        <begin position="1"/>
        <end position="265"/>
    </location>
</feature>
<evidence type="ECO:0000313" key="3">
    <source>
        <dbReference type="EMBL" id="KAL3832037.1"/>
    </source>
</evidence>
<keyword evidence="1" id="KW-0539">Nucleus</keyword>
<dbReference type="EMBL" id="JBJQND010000019">
    <property type="protein sequence ID" value="KAL3832037.1"/>
    <property type="molecule type" value="Genomic_DNA"/>
</dbReference>
<keyword evidence="1" id="KW-0548">Nucleotidyltransferase</keyword>
<dbReference type="InterPro" id="IPR003545">
    <property type="entry name" value="Telomerase_RT"/>
</dbReference>
<gene>
    <name evidence="3" type="ORF">ACJMK2_023717</name>
</gene>
<keyword evidence="1" id="KW-0460">Magnesium</keyword>
<comment type="catalytic activity">
    <reaction evidence="1">
        <text>DNA(n) + a 2'-deoxyribonucleoside 5'-triphosphate = DNA(n+1) + diphosphate</text>
        <dbReference type="Rhea" id="RHEA:22508"/>
        <dbReference type="Rhea" id="RHEA-COMP:17339"/>
        <dbReference type="Rhea" id="RHEA-COMP:17340"/>
        <dbReference type="ChEBI" id="CHEBI:33019"/>
        <dbReference type="ChEBI" id="CHEBI:61560"/>
        <dbReference type="ChEBI" id="CHEBI:173112"/>
        <dbReference type="EC" id="2.7.7.49"/>
    </reaction>
</comment>
<feature type="non-terminal residue" evidence="3">
    <location>
        <position position="1"/>
    </location>
</feature>